<dbReference type="InterPro" id="IPR015899">
    <property type="entry name" value="UDP-GalPyranose_mutase_C"/>
</dbReference>
<keyword evidence="5" id="KW-0413">Isomerase</keyword>
<keyword evidence="4" id="KW-0274">FAD</keyword>
<dbReference type="NCBIfam" id="TIGR00031">
    <property type="entry name" value="UDP-GALP_mutase"/>
    <property type="match status" value="1"/>
</dbReference>
<evidence type="ECO:0000256" key="1">
    <source>
        <dbReference type="ARBA" id="ARBA00001974"/>
    </source>
</evidence>
<dbReference type="AlphaFoldDB" id="A0A1H5YT60"/>
<organism evidence="8 9">
    <name type="scientific">Bosea lathyri</name>
    <dbReference type="NCBI Taxonomy" id="1036778"/>
    <lineage>
        <taxon>Bacteria</taxon>
        <taxon>Pseudomonadati</taxon>
        <taxon>Pseudomonadota</taxon>
        <taxon>Alphaproteobacteria</taxon>
        <taxon>Hyphomicrobiales</taxon>
        <taxon>Boseaceae</taxon>
        <taxon>Bosea</taxon>
    </lineage>
</organism>
<dbReference type="SUPFAM" id="SSF51971">
    <property type="entry name" value="Nucleotide-binding domain"/>
    <property type="match status" value="1"/>
</dbReference>
<dbReference type="GO" id="GO:0005829">
    <property type="term" value="C:cytosol"/>
    <property type="evidence" value="ECO:0007669"/>
    <property type="project" value="TreeGrafter"/>
</dbReference>
<gene>
    <name evidence="8" type="ORF">SAMN04488115_10458</name>
</gene>
<evidence type="ECO:0000259" key="7">
    <source>
        <dbReference type="Pfam" id="PF03275"/>
    </source>
</evidence>
<evidence type="ECO:0000256" key="5">
    <source>
        <dbReference type="ARBA" id="ARBA00023235"/>
    </source>
</evidence>
<evidence type="ECO:0000256" key="4">
    <source>
        <dbReference type="ARBA" id="ARBA00022827"/>
    </source>
</evidence>
<evidence type="ECO:0000313" key="9">
    <source>
        <dbReference type="Proteomes" id="UP000236743"/>
    </source>
</evidence>
<evidence type="ECO:0000256" key="6">
    <source>
        <dbReference type="SAM" id="MobiDB-lite"/>
    </source>
</evidence>
<evidence type="ECO:0000256" key="2">
    <source>
        <dbReference type="ARBA" id="ARBA00009321"/>
    </source>
</evidence>
<evidence type="ECO:0000256" key="3">
    <source>
        <dbReference type="ARBA" id="ARBA00022630"/>
    </source>
</evidence>
<dbReference type="Pfam" id="PF13450">
    <property type="entry name" value="NAD_binding_8"/>
    <property type="match status" value="1"/>
</dbReference>
<feature type="compositionally biased region" description="Basic and acidic residues" evidence="6">
    <location>
        <begin position="385"/>
        <end position="395"/>
    </location>
</feature>
<dbReference type="OrthoDB" id="9769600at2"/>
<accession>A0A1H5YT60</accession>
<sequence>MSTPQWIIVGAGFTGAVLAERIASQLGQSVLVIDRRDHIGGNAYDYKGPYGILVHKYGPHIFHTNSKKIWDYLSRFTEWRPYFHHVVGHVDGCYTPIPFNLNTLADLFPRQMADQLSQVLIDTYGYGKKVPILKMREEASEQLRFLADYVYQKVFENYTIKQWSLRPEQLDPSVSARVPIHISRDNRYFQDIYQAMPADGYSAMFERILAHENIAVETSTDFDSVRGLYPDAKVVFTGPIDEYFDFAHGALPYRSIRFRMFERDEAHVLPVGTVNYPNEFDFTRITEFKHLTGQSAPGSVLIEEYPEAYVPGRNEPYYPIPTDDTASALRPYQQMAQELRGKVWFAGRLGDYAYYNMDQACGRALALFEKQLSQARPPETAQNEAGERKNMAVSL</sequence>
<name>A0A1H5YT60_9HYPH</name>
<dbReference type="Proteomes" id="UP000236743">
    <property type="component" value="Unassembled WGS sequence"/>
</dbReference>
<keyword evidence="9" id="KW-1185">Reference proteome</keyword>
<keyword evidence="3" id="KW-0285">Flavoprotein</keyword>
<evidence type="ECO:0000313" key="8">
    <source>
        <dbReference type="EMBL" id="SEG26685.1"/>
    </source>
</evidence>
<comment type="similarity">
    <text evidence="2">Belongs to the UDP-galactopyranose/dTDP-fucopyranose mutase family.</text>
</comment>
<dbReference type="PANTHER" id="PTHR21197:SF0">
    <property type="entry name" value="UDP-GALACTOPYRANOSE MUTASE"/>
    <property type="match status" value="1"/>
</dbReference>
<feature type="region of interest" description="Disordered" evidence="6">
    <location>
        <begin position="374"/>
        <end position="395"/>
    </location>
</feature>
<protein>
    <submittedName>
        <fullName evidence="8">UDP-galactopyranose mutase</fullName>
    </submittedName>
</protein>
<dbReference type="EMBL" id="FNUY01000004">
    <property type="protein sequence ID" value="SEG26685.1"/>
    <property type="molecule type" value="Genomic_DNA"/>
</dbReference>
<proteinExistence type="inferred from homology"/>
<dbReference type="Pfam" id="PF03275">
    <property type="entry name" value="GLF"/>
    <property type="match status" value="1"/>
</dbReference>
<dbReference type="PANTHER" id="PTHR21197">
    <property type="entry name" value="UDP-GALACTOPYRANOSE MUTASE"/>
    <property type="match status" value="1"/>
</dbReference>
<dbReference type="GO" id="GO:0008767">
    <property type="term" value="F:UDP-galactopyranose mutase activity"/>
    <property type="evidence" value="ECO:0007669"/>
    <property type="project" value="InterPro"/>
</dbReference>
<dbReference type="GO" id="GO:0050660">
    <property type="term" value="F:flavin adenine dinucleotide binding"/>
    <property type="evidence" value="ECO:0007669"/>
    <property type="project" value="TreeGrafter"/>
</dbReference>
<comment type="cofactor">
    <cofactor evidence="1">
        <name>FAD</name>
        <dbReference type="ChEBI" id="CHEBI:57692"/>
    </cofactor>
</comment>
<reference evidence="8 9" key="1">
    <citation type="submission" date="2016-10" db="EMBL/GenBank/DDBJ databases">
        <authorList>
            <person name="de Groot N.N."/>
        </authorList>
    </citation>
    <scope>NUCLEOTIDE SEQUENCE [LARGE SCALE GENOMIC DNA]</scope>
    <source>
        <strain evidence="8 9">DSM 26656</strain>
    </source>
</reference>
<feature type="domain" description="UDP-galactopyranose mutase C-terminal" evidence="7">
    <location>
        <begin position="153"/>
        <end position="354"/>
    </location>
</feature>
<dbReference type="Gene3D" id="3.40.50.720">
    <property type="entry name" value="NAD(P)-binding Rossmann-like Domain"/>
    <property type="match status" value="3"/>
</dbReference>
<dbReference type="RefSeq" id="WP_103872885.1">
    <property type="nucleotide sequence ID" value="NZ_FNUY01000004.1"/>
</dbReference>
<dbReference type="SUPFAM" id="SSF54373">
    <property type="entry name" value="FAD-linked reductases, C-terminal domain"/>
    <property type="match status" value="1"/>
</dbReference>
<dbReference type="InterPro" id="IPR004379">
    <property type="entry name" value="UDP-GALP_mutase"/>
</dbReference>